<feature type="transmembrane region" description="Helical" evidence="1">
    <location>
        <begin position="288"/>
        <end position="304"/>
    </location>
</feature>
<sequence length="476" mass="52342">MYTFGVCPVALRSYLATYVNICWGIGQVIGIAFVKSCWPGRTAGRACAAVECGRAIVTGVWRARGGWCATEVWGIRSALLAMMQHKTKFEEKRARRGVLGLLQQKRELERTEELVCVVGATQTVAGNSFTGYAGGAFAKFHDLQRTVNIASTPNVLSITSAPTALGYWTDEHLWALYRLFLGFICLAPARRWPAPHSRQNLFMLVWALICPGAMGYAPLSDLITSDCRSSNSVVLGGPLHNVVGISRRKESTPACAIGGTFVGSVMYINFRLLDRTEPMKTPRSRRDGWIVVLVGTLLSFAFVPPPASSHHFLLTFLVSFAGSTNIIRRPHEGHRHLSSSTPHGVRARPHSLVHAPAHTASTYSPAPVPNMCYVRCLLTNTTLAHLEDTVRSQEDADNRDGIQWALLQLYALHSHRHQVVSAVGRACCVEAVPFLVGLWRARDGWCAAEACMTCAAHFKEKPTHGTTFWDCSKDRT</sequence>
<dbReference type="AlphaFoldDB" id="A0AAD6VVB3"/>
<evidence type="ECO:0000256" key="1">
    <source>
        <dbReference type="SAM" id="Phobius"/>
    </source>
</evidence>
<reference evidence="2" key="1">
    <citation type="submission" date="2023-03" db="EMBL/GenBank/DDBJ databases">
        <title>Massive genome expansion in bonnet fungi (Mycena s.s.) driven by repeated elements and novel gene families across ecological guilds.</title>
        <authorList>
            <consortium name="Lawrence Berkeley National Laboratory"/>
            <person name="Harder C.B."/>
            <person name="Miyauchi S."/>
            <person name="Viragh M."/>
            <person name="Kuo A."/>
            <person name="Thoen E."/>
            <person name="Andreopoulos B."/>
            <person name="Lu D."/>
            <person name="Skrede I."/>
            <person name="Drula E."/>
            <person name="Henrissat B."/>
            <person name="Morin E."/>
            <person name="Kohler A."/>
            <person name="Barry K."/>
            <person name="LaButti K."/>
            <person name="Morin E."/>
            <person name="Salamov A."/>
            <person name="Lipzen A."/>
            <person name="Mereny Z."/>
            <person name="Hegedus B."/>
            <person name="Baldrian P."/>
            <person name="Stursova M."/>
            <person name="Weitz H."/>
            <person name="Taylor A."/>
            <person name="Grigoriev I.V."/>
            <person name="Nagy L.G."/>
            <person name="Martin F."/>
            <person name="Kauserud H."/>
        </authorList>
    </citation>
    <scope>NUCLEOTIDE SEQUENCE</scope>
    <source>
        <strain evidence="2">9144</strain>
    </source>
</reference>
<name>A0AAD6VVB3_9AGAR</name>
<keyword evidence="3" id="KW-1185">Reference proteome</keyword>
<keyword evidence="1" id="KW-0812">Transmembrane</keyword>
<comment type="caution">
    <text evidence="2">The sequence shown here is derived from an EMBL/GenBank/DDBJ whole genome shotgun (WGS) entry which is preliminary data.</text>
</comment>
<gene>
    <name evidence="2" type="ORF">GGX14DRAFT_662607</name>
</gene>
<proteinExistence type="predicted"/>
<organism evidence="2 3">
    <name type="scientific">Mycena pura</name>
    <dbReference type="NCBI Taxonomy" id="153505"/>
    <lineage>
        <taxon>Eukaryota</taxon>
        <taxon>Fungi</taxon>
        <taxon>Dikarya</taxon>
        <taxon>Basidiomycota</taxon>
        <taxon>Agaricomycotina</taxon>
        <taxon>Agaricomycetes</taxon>
        <taxon>Agaricomycetidae</taxon>
        <taxon>Agaricales</taxon>
        <taxon>Marasmiineae</taxon>
        <taxon>Mycenaceae</taxon>
        <taxon>Mycena</taxon>
    </lineage>
</organism>
<evidence type="ECO:0000313" key="2">
    <source>
        <dbReference type="EMBL" id="KAJ7222098.1"/>
    </source>
</evidence>
<accession>A0AAD6VVB3</accession>
<keyword evidence="1" id="KW-1133">Transmembrane helix</keyword>
<dbReference type="EMBL" id="JARJCW010000007">
    <property type="protein sequence ID" value="KAJ7222098.1"/>
    <property type="molecule type" value="Genomic_DNA"/>
</dbReference>
<protein>
    <submittedName>
        <fullName evidence="2">Uncharacterized protein</fullName>
    </submittedName>
</protein>
<evidence type="ECO:0000313" key="3">
    <source>
        <dbReference type="Proteomes" id="UP001219525"/>
    </source>
</evidence>
<keyword evidence="1" id="KW-0472">Membrane</keyword>
<dbReference type="Proteomes" id="UP001219525">
    <property type="component" value="Unassembled WGS sequence"/>
</dbReference>